<sequence length="1192" mass="134202">MLMNHCNELGIANSQQNKHSNTILRQSSRDFNCESKASDNQSCLSVHSFCQEKDNCFPKEEIQRGILIPKSRKDYRPDGKSDVDLLAQCIRAKVTSLEVNSVHHKQFNESETILLENKRDSDTHDANNVSHEEDDGDDILTKCIMAGLPSPKMIDNIQDRFYISSKNANQKGTNQNIAALAENNDEYRKKYCSVSVLQNDNSVAKCNEEKNGFKMSADKSFTQCVREKISDSDNIKDERDKSLSSKKNFNEMIFSENETLLLENKQDCRPENSQISLFQAHDDEDLLTKCIIAGLPCLKKKDDVQNEFYSSSKNSNKNLLNQYVTPLPQNKIEGKSMHCSNILSSANKLEAESIKGNKNSSKVSEDNLFIQCIRAKMASPDIIQNKQDSSLPLKKDFSSITLEENKRILIEDSNLKVEPSQVTLPQGDEEEELLAKCIIAGLPNPKQKDNGQDKLDTSLKNSNEKLSSQSIEVLSENRKELQKVYRTTHVPHGKDKFRAEGIDTNKNSAKISDDILLSKCIRAKMASPEIQSSEQANFRVSLNKNCNKIIPTESKKISLEDKNDCKSESSQFTLSQGDDDDDLLTKCIMAGLPNSKEKNKMLNTSNNSSNTLIFRSTVNLPENKNKLKNMCSSFVMHDDDEFTANCIKDKQTIVNNSNPKISDDILLAKCIRAKLASPEVLNSRQDNFYICLKENLKELISNESKQMLLENGKDCKTEDNTVISPEVVALDDDDDDDDDDLLAKCIIAGLPSPKKKDNISEQVYISSKNSNKILSNQSNSVFPENRKEFKNNISADILHGNIEKAKHFKVGKNIPKISGNDLLANFLRTGISDSKTINKDQDSLCIFSKKSSPKSANQSKTVFIENRKDCKPKYNATILSQANDDDELVAKCIRAGLPSPKNTVQSKNSIHRLTTQNTITLPESRRDHKKRYCTTNVSNGSELVPKFFISPKIVNNVQDRQNGKKCYSTNVSEHYNDVDPIVACNKTDMANMKFVNGIHSKKNLNQRQSFQNKSMPSDIRREYRKKHIINSLPHQINDNLLSKGTRGNISNSKFVGMEDKLCITSKKNVIQKLHSQEKATLFENKKEYRKKNPFSSLPVTNACTPLHNPSPVLIPNSSSIDVDTLRVYEIEDTPIISRTASVNDLSLWTEEKSYHEKHLNISRNSDCSSESEDIELPQCDKSSKKGAKITSV</sequence>
<evidence type="ECO:0000256" key="1">
    <source>
        <dbReference type="SAM" id="MobiDB-lite"/>
    </source>
</evidence>
<evidence type="ECO:0000313" key="3">
    <source>
        <dbReference type="Proteomes" id="UP000054359"/>
    </source>
</evidence>
<evidence type="ECO:0000313" key="2">
    <source>
        <dbReference type="EMBL" id="KFM79492.1"/>
    </source>
</evidence>
<reference evidence="2 3" key="1">
    <citation type="submission" date="2013-11" db="EMBL/GenBank/DDBJ databases">
        <title>Genome sequencing of Stegodyphus mimosarum.</title>
        <authorList>
            <person name="Bechsgaard J."/>
        </authorList>
    </citation>
    <scope>NUCLEOTIDE SEQUENCE [LARGE SCALE GENOMIC DNA]</scope>
</reference>
<accession>A0A087UQ53</accession>
<dbReference type="Proteomes" id="UP000054359">
    <property type="component" value="Unassembled WGS sequence"/>
</dbReference>
<dbReference type="AlphaFoldDB" id="A0A087UQ53"/>
<organism evidence="2 3">
    <name type="scientific">Stegodyphus mimosarum</name>
    <name type="common">African social velvet spider</name>
    <dbReference type="NCBI Taxonomy" id="407821"/>
    <lineage>
        <taxon>Eukaryota</taxon>
        <taxon>Metazoa</taxon>
        <taxon>Ecdysozoa</taxon>
        <taxon>Arthropoda</taxon>
        <taxon>Chelicerata</taxon>
        <taxon>Arachnida</taxon>
        <taxon>Araneae</taxon>
        <taxon>Araneomorphae</taxon>
        <taxon>Entelegynae</taxon>
        <taxon>Eresoidea</taxon>
        <taxon>Eresidae</taxon>
        <taxon>Stegodyphus</taxon>
    </lineage>
</organism>
<protein>
    <submittedName>
        <fullName evidence="2">Uncharacterized protein</fullName>
    </submittedName>
</protein>
<feature type="region of interest" description="Disordered" evidence="1">
    <location>
        <begin position="1161"/>
        <end position="1192"/>
    </location>
</feature>
<keyword evidence="3" id="KW-1185">Reference proteome</keyword>
<gene>
    <name evidence="2" type="ORF">X975_26479</name>
</gene>
<feature type="non-terminal residue" evidence="2">
    <location>
        <position position="1192"/>
    </location>
</feature>
<feature type="compositionally biased region" description="Polar residues" evidence="1">
    <location>
        <begin position="458"/>
        <end position="468"/>
    </location>
</feature>
<name>A0A087UQ53_STEMI</name>
<dbReference type="EMBL" id="KK120983">
    <property type="protein sequence ID" value="KFM79492.1"/>
    <property type="molecule type" value="Genomic_DNA"/>
</dbReference>
<feature type="compositionally biased region" description="Basic and acidic residues" evidence="1">
    <location>
        <begin position="446"/>
        <end position="457"/>
    </location>
</feature>
<feature type="region of interest" description="Disordered" evidence="1">
    <location>
        <begin position="444"/>
        <end position="468"/>
    </location>
</feature>
<proteinExistence type="predicted"/>